<keyword evidence="2" id="KW-1185">Reference proteome</keyword>
<protein>
    <submittedName>
        <fullName evidence="1">Uncharacterized protein</fullName>
    </submittedName>
</protein>
<proteinExistence type="predicted"/>
<dbReference type="AlphaFoldDB" id="A0A061G3M2"/>
<accession>A0A061G3M2</accession>
<evidence type="ECO:0000313" key="2">
    <source>
        <dbReference type="Proteomes" id="UP000026915"/>
    </source>
</evidence>
<reference evidence="1 2" key="1">
    <citation type="journal article" date="2013" name="Genome Biol.">
        <title>The genome sequence of the most widely cultivated cacao type and its use to identify candidate genes regulating pod color.</title>
        <authorList>
            <person name="Motamayor J.C."/>
            <person name="Mockaitis K."/>
            <person name="Schmutz J."/>
            <person name="Haiminen N."/>
            <person name="Iii D.L."/>
            <person name="Cornejo O."/>
            <person name="Findley S.D."/>
            <person name="Zheng P."/>
            <person name="Utro F."/>
            <person name="Royaert S."/>
            <person name="Saski C."/>
            <person name="Jenkins J."/>
            <person name="Podicheti R."/>
            <person name="Zhao M."/>
            <person name="Scheffler B.E."/>
            <person name="Stack J.C."/>
            <person name="Feltus F.A."/>
            <person name="Mustiga G.M."/>
            <person name="Amores F."/>
            <person name="Phillips W."/>
            <person name="Marelli J.P."/>
            <person name="May G.D."/>
            <person name="Shapiro H."/>
            <person name="Ma J."/>
            <person name="Bustamante C.D."/>
            <person name="Schnell R.J."/>
            <person name="Main D."/>
            <person name="Gilbert D."/>
            <person name="Parida L."/>
            <person name="Kuhn D.N."/>
        </authorList>
    </citation>
    <scope>NUCLEOTIDE SEQUENCE [LARGE SCALE GENOMIC DNA]</scope>
    <source>
        <strain evidence="2">cv. Matina 1-6</strain>
    </source>
</reference>
<name>A0A061G3M2_THECC</name>
<organism evidence="1 2">
    <name type="scientific">Theobroma cacao</name>
    <name type="common">Cacao</name>
    <name type="synonym">Cocoa</name>
    <dbReference type="NCBI Taxonomy" id="3641"/>
    <lineage>
        <taxon>Eukaryota</taxon>
        <taxon>Viridiplantae</taxon>
        <taxon>Streptophyta</taxon>
        <taxon>Embryophyta</taxon>
        <taxon>Tracheophyta</taxon>
        <taxon>Spermatophyta</taxon>
        <taxon>Magnoliopsida</taxon>
        <taxon>eudicotyledons</taxon>
        <taxon>Gunneridae</taxon>
        <taxon>Pentapetalae</taxon>
        <taxon>rosids</taxon>
        <taxon>malvids</taxon>
        <taxon>Malvales</taxon>
        <taxon>Malvaceae</taxon>
        <taxon>Byttnerioideae</taxon>
        <taxon>Theobroma</taxon>
    </lineage>
</organism>
<gene>
    <name evidence="1" type="ORF">TCM_013543</name>
</gene>
<dbReference type="Proteomes" id="UP000026915">
    <property type="component" value="Chromosome 3"/>
</dbReference>
<sequence>MSLSLLTTIPAGTQSHKAWNFTPPQVKSMFEIHPLNGTHIHKSSHFACDIPYVHIKSHSNSSSFSHL</sequence>
<evidence type="ECO:0000313" key="1">
    <source>
        <dbReference type="EMBL" id="EOY21614.1"/>
    </source>
</evidence>
<dbReference type="HOGENOM" id="CLU_2817601_0_0_1"/>
<dbReference type="EMBL" id="CM001881">
    <property type="protein sequence ID" value="EOY21614.1"/>
    <property type="molecule type" value="Genomic_DNA"/>
</dbReference>
<dbReference type="Gramene" id="EOY21614">
    <property type="protein sequence ID" value="EOY21614"/>
    <property type="gene ID" value="TCM_013543"/>
</dbReference>
<dbReference type="InParanoid" id="A0A061G3M2"/>